<keyword evidence="2" id="KW-1185">Reference proteome</keyword>
<dbReference type="AlphaFoldDB" id="E5A2X2"/>
<reference evidence="2" key="1">
    <citation type="journal article" date="2011" name="Nat. Commun.">
        <title>Effector diversification within compartments of the Leptosphaeria maculans genome affected by Repeat-Induced Point mutations.</title>
        <authorList>
            <person name="Rouxel T."/>
            <person name="Grandaubert J."/>
            <person name="Hane J.K."/>
            <person name="Hoede C."/>
            <person name="van de Wouw A.P."/>
            <person name="Couloux A."/>
            <person name="Dominguez V."/>
            <person name="Anthouard V."/>
            <person name="Bally P."/>
            <person name="Bourras S."/>
            <person name="Cozijnsen A.J."/>
            <person name="Ciuffetti L.M."/>
            <person name="Degrave A."/>
            <person name="Dilmaghani A."/>
            <person name="Duret L."/>
            <person name="Fudal I."/>
            <person name="Goodwin S.B."/>
            <person name="Gout L."/>
            <person name="Glaser N."/>
            <person name="Linglin J."/>
            <person name="Kema G.H.J."/>
            <person name="Lapalu N."/>
            <person name="Lawrence C.B."/>
            <person name="May K."/>
            <person name="Meyer M."/>
            <person name="Ollivier B."/>
            <person name="Poulain J."/>
            <person name="Schoch C.L."/>
            <person name="Simon A."/>
            <person name="Spatafora J.W."/>
            <person name="Stachowiak A."/>
            <person name="Turgeon B.G."/>
            <person name="Tyler B.M."/>
            <person name="Vincent D."/>
            <person name="Weissenbach J."/>
            <person name="Amselem J."/>
            <person name="Quesneville H."/>
            <person name="Oliver R.P."/>
            <person name="Wincker P."/>
            <person name="Balesdent M.-H."/>
            <person name="Howlett B.J."/>
        </authorList>
    </citation>
    <scope>NUCLEOTIDE SEQUENCE [LARGE SCALE GENOMIC DNA]</scope>
    <source>
        <strain evidence="2">JN3 / isolate v23.1.3 / race Av1-4-5-6-7-8</strain>
    </source>
</reference>
<evidence type="ECO:0000313" key="2">
    <source>
        <dbReference type="Proteomes" id="UP000002668"/>
    </source>
</evidence>
<evidence type="ECO:0000313" key="1">
    <source>
        <dbReference type="EMBL" id="CBX97918.1"/>
    </source>
</evidence>
<dbReference type="HOGENOM" id="CLU_2590193_0_0_1"/>
<protein>
    <submittedName>
        <fullName evidence="1">Predicted protein</fullName>
    </submittedName>
</protein>
<dbReference type="VEuPathDB" id="FungiDB:LEMA_uP093270.1"/>
<name>E5A2X2_LEPMJ</name>
<dbReference type="Proteomes" id="UP000002668">
    <property type="component" value="Genome"/>
</dbReference>
<accession>E5A2X2</accession>
<proteinExistence type="predicted"/>
<organism evidence="2">
    <name type="scientific">Leptosphaeria maculans (strain JN3 / isolate v23.1.3 / race Av1-4-5-6-7-8)</name>
    <name type="common">Blackleg fungus</name>
    <name type="synonym">Phoma lingam</name>
    <dbReference type="NCBI Taxonomy" id="985895"/>
    <lineage>
        <taxon>Eukaryota</taxon>
        <taxon>Fungi</taxon>
        <taxon>Dikarya</taxon>
        <taxon>Ascomycota</taxon>
        <taxon>Pezizomycotina</taxon>
        <taxon>Dothideomycetes</taxon>
        <taxon>Pleosporomycetidae</taxon>
        <taxon>Pleosporales</taxon>
        <taxon>Pleosporineae</taxon>
        <taxon>Leptosphaeriaceae</taxon>
        <taxon>Plenodomus</taxon>
        <taxon>Plenodomus lingam/Leptosphaeria maculans species complex</taxon>
    </lineage>
</organism>
<gene>
    <name evidence="1" type="ORF">LEMA_uP093270.1</name>
</gene>
<dbReference type="EMBL" id="FP929132">
    <property type="protein sequence ID" value="CBX97918.1"/>
    <property type="molecule type" value="Genomic_DNA"/>
</dbReference>
<dbReference type="InParanoid" id="E5A2X2"/>
<sequence>MCRASWPSALMHGNGEIGRFVAFTSVTVWLEQKVSFDQQLDLKAMQHSKKWDKKLKMLVPEIADAQGDCVLLRAPISPWG</sequence>